<dbReference type="AlphaFoldDB" id="A0A0E9SEG0"/>
<sequence length="35" mass="3876">MVYEQENYVITGFSADHFSPGSLHTPIAPSNKSHN</sequence>
<reference evidence="1" key="2">
    <citation type="journal article" date="2015" name="Fish Shellfish Immunol.">
        <title>Early steps in the European eel (Anguilla anguilla)-Vibrio vulnificus interaction in the gills: Role of the RtxA13 toxin.</title>
        <authorList>
            <person name="Callol A."/>
            <person name="Pajuelo D."/>
            <person name="Ebbesson L."/>
            <person name="Teles M."/>
            <person name="MacKenzie S."/>
            <person name="Amaro C."/>
        </authorList>
    </citation>
    <scope>NUCLEOTIDE SEQUENCE</scope>
</reference>
<accession>A0A0E9SEG0</accession>
<organism evidence="1">
    <name type="scientific">Anguilla anguilla</name>
    <name type="common">European freshwater eel</name>
    <name type="synonym">Muraena anguilla</name>
    <dbReference type="NCBI Taxonomy" id="7936"/>
    <lineage>
        <taxon>Eukaryota</taxon>
        <taxon>Metazoa</taxon>
        <taxon>Chordata</taxon>
        <taxon>Craniata</taxon>
        <taxon>Vertebrata</taxon>
        <taxon>Euteleostomi</taxon>
        <taxon>Actinopterygii</taxon>
        <taxon>Neopterygii</taxon>
        <taxon>Teleostei</taxon>
        <taxon>Anguilliformes</taxon>
        <taxon>Anguillidae</taxon>
        <taxon>Anguilla</taxon>
    </lineage>
</organism>
<reference evidence="1" key="1">
    <citation type="submission" date="2014-11" db="EMBL/GenBank/DDBJ databases">
        <authorList>
            <person name="Amaro Gonzalez C."/>
        </authorList>
    </citation>
    <scope>NUCLEOTIDE SEQUENCE</scope>
</reference>
<evidence type="ECO:0000313" key="1">
    <source>
        <dbReference type="EMBL" id="JAH39729.1"/>
    </source>
</evidence>
<proteinExistence type="predicted"/>
<name>A0A0E9SEG0_ANGAN</name>
<protein>
    <submittedName>
        <fullName evidence="1">Uncharacterized protein</fullName>
    </submittedName>
</protein>
<dbReference type="EMBL" id="GBXM01068848">
    <property type="protein sequence ID" value="JAH39729.1"/>
    <property type="molecule type" value="Transcribed_RNA"/>
</dbReference>